<dbReference type="Proteomes" id="UP001217089">
    <property type="component" value="Unassembled WGS sequence"/>
</dbReference>
<evidence type="ECO:0000256" key="2">
    <source>
        <dbReference type="ARBA" id="ARBA00007577"/>
    </source>
</evidence>
<dbReference type="CDD" id="cd18577">
    <property type="entry name" value="ABC_6TM_Pgp_ABCB1_D1_like"/>
    <property type="match status" value="1"/>
</dbReference>
<dbReference type="PANTHER" id="PTHR43394:SF27">
    <property type="entry name" value="ATP-DEPENDENT TRANSLOCASE ABCB1-LIKE"/>
    <property type="match status" value="1"/>
</dbReference>
<organism evidence="12 13">
    <name type="scientific">Tegillarca granosa</name>
    <name type="common">Malaysian cockle</name>
    <name type="synonym">Anadara granosa</name>
    <dbReference type="NCBI Taxonomy" id="220873"/>
    <lineage>
        <taxon>Eukaryota</taxon>
        <taxon>Metazoa</taxon>
        <taxon>Spiralia</taxon>
        <taxon>Lophotrochozoa</taxon>
        <taxon>Mollusca</taxon>
        <taxon>Bivalvia</taxon>
        <taxon>Autobranchia</taxon>
        <taxon>Pteriomorphia</taxon>
        <taxon>Arcoida</taxon>
        <taxon>Arcoidea</taxon>
        <taxon>Arcidae</taxon>
        <taxon>Tegillarca</taxon>
    </lineage>
</organism>
<dbReference type="InterPro" id="IPR039421">
    <property type="entry name" value="Type_1_exporter"/>
</dbReference>
<evidence type="ECO:0000256" key="9">
    <source>
        <dbReference type="SAM" id="Phobius"/>
    </source>
</evidence>
<feature type="transmembrane region" description="Helical" evidence="9">
    <location>
        <begin position="772"/>
        <end position="792"/>
    </location>
</feature>
<dbReference type="Gene3D" id="1.20.1560.10">
    <property type="entry name" value="ABC transporter type 1, transmembrane domain"/>
    <property type="match status" value="3"/>
</dbReference>
<dbReference type="Pfam" id="PF00005">
    <property type="entry name" value="ABC_tran"/>
    <property type="match status" value="2"/>
</dbReference>
<evidence type="ECO:0000313" key="13">
    <source>
        <dbReference type="Proteomes" id="UP001217089"/>
    </source>
</evidence>
<sequence length="1219" mass="134212">MCRTTMVILKPKPDNLTSVPGILTDNGYIYLDKPSNEEMNLTPVEEKEKPLRYVHMYDAEDQVTPPSTADPDKTHISVASSKNKLENGNTEKVKPEEEKDDKDKEKKEKEELVGMGELFSFATCVDILLMIIGGLGATAHGAALPLMIIVFGDMVDLFVGSGNYAAILAMVPEFLTNIAIGVLVCGYLQVTCWATAAERQSHTIRSKFLKQVLRQNIGWFDTHESGELNNRLADPLLAAVAVLMTKILTSYTTKELDAYAKAGAVAEEVLSAIRTVAAFGGQQKECVRYSKNLNDAKEVGIKKGLTNGLSMGVLWVVIFCCYGFGFWYGAKLTRDQPDNYSIGRVLIIPDIDSYSEEGQKPDHLDGNIELRNVHFVYPSRQDVKVLKGVNLKISRGKTVALVGSSGCGKSTVVQLLQRFYDPEQGQILIDGRDMKGLNVKWLRQQIGIVSQEPVLFATSIADNIRYGWDDVTQEEIEAAAKMANAHDFIQNLPDKYGTLVGERGAQLSGGQKQRVAIARALVRDPKILLLDEATSALDTESEAVVQEALDKARAGRTTIVVAHRLSTIKTADTIAGFQDGLIVESGNHEELMKKGGVYATLVTLQDDIIAEYLDGKEKKSKPDLSKTKSVHSDMIDTKSSLQAAHDKKEDKKDEKKKEDEVPEASFKRVIRLNAPEWPYILIGSFCSLLNGGLQPAFAVIFSEVLGPAFAVLFSEVLRVCTLILTEWRIFLGLMILKMELAAGVRIGTFLQTIGNMGVALILAFVWGWKLTLVILAFVPIIAIGGALQMTVLNGVAGKNKEALEDAGKIATEAIENIRTVAGLTKEEKIWQLYVKSLLEPYHAALKKSHIIGIAFSISNGVIFFAYAASFYFGAYLIKQNEMDFEEVFKVFSVIVFGAMALGQASSFAPDASKAAVSASHIFTLLDREPSIDIESTEGEMPKEGMFTSCVKFVDTKFRYPTRPDVEVLQGLTLSVEPGQTMALVGASGCGKSTTVQLIERFYDPESGSVMLDKFEIKDLNVQWLRSQIGIVSQEPVLFDCSIAENIAYGDNSRELPMPEIIQAARSANIHQFIESLPQVKHVLFKKLYILYHIQHNNITMTSSVGYDTCVGEKGAQLSGGQKQRVAIARALVRNPKILLLDEATSALDTESEKIVQEALDRAREGRTCIVIAHRLSTIQNADKICVIKHGTVSEEGKHSELMNQQGIYYKLNTAQKRQK</sequence>
<evidence type="ECO:0000256" key="7">
    <source>
        <dbReference type="ARBA" id="ARBA00023136"/>
    </source>
</evidence>
<accession>A0ABQ9FA54</accession>
<dbReference type="PROSITE" id="PS50929">
    <property type="entry name" value="ABC_TM1F"/>
    <property type="match status" value="2"/>
</dbReference>
<feature type="compositionally biased region" description="Basic and acidic residues" evidence="8">
    <location>
        <begin position="83"/>
        <end position="108"/>
    </location>
</feature>
<comment type="subcellular location">
    <subcellularLocation>
        <location evidence="1">Membrane</location>
        <topology evidence="1">Multi-pass membrane protein</topology>
    </subcellularLocation>
</comment>
<evidence type="ECO:0000256" key="5">
    <source>
        <dbReference type="ARBA" id="ARBA00022840"/>
    </source>
</evidence>
<keyword evidence="7 9" id="KW-0472">Membrane</keyword>
<keyword evidence="3 9" id="KW-0812">Transmembrane</keyword>
<feature type="compositionally biased region" description="Basic and acidic residues" evidence="8">
    <location>
        <begin position="644"/>
        <end position="659"/>
    </location>
</feature>
<gene>
    <name evidence="12" type="ORF">KUTeg_008810</name>
</gene>
<dbReference type="CDD" id="cd18578">
    <property type="entry name" value="ABC_6TM_Pgp_ABCB1_D2_like"/>
    <property type="match status" value="1"/>
</dbReference>
<feature type="compositionally biased region" description="Basic and acidic residues" evidence="8">
    <location>
        <begin position="619"/>
        <end position="636"/>
    </location>
</feature>
<dbReference type="InterPro" id="IPR027417">
    <property type="entry name" value="P-loop_NTPase"/>
</dbReference>
<keyword evidence="4" id="KW-0547">Nucleotide-binding</keyword>
<feature type="domain" description="ABC transporter" evidence="10">
    <location>
        <begin position="368"/>
        <end position="604"/>
    </location>
</feature>
<keyword evidence="6 9" id="KW-1133">Transmembrane helix</keyword>
<dbReference type="SUPFAM" id="SSF52540">
    <property type="entry name" value="P-loop containing nucleoside triphosphate hydrolases"/>
    <property type="match status" value="2"/>
</dbReference>
<keyword evidence="5" id="KW-0067">ATP-binding</keyword>
<feature type="domain" description="ABC transmembrane type-1" evidence="11">
    <location>
        <begin position="131"/>
        <end position="346"/>
    </location>
</feature>
<dbReference type="Gene3D" id="3.40.50.300">
    <property type="entry name" value="P-loop containing nucleotide triphosphate hydrolases"/>
    <property type="match status" value="2"/>
</dbReference>
<feature type="transmembrane region" description="Helical" evidence="9">
    <location>
        <begin position="312"/>
        <end position="330"/>
    </location>
</feature>
<dbReference type="SUPFAM" id="SSF90123">
    <property type="entry name" value="ABC transporter transmembrane region"/>
    <property type="match status" value="2"/>
</dbReference>
<evidence type="ECO:0000259" key="10">
    <source>
        <dbReference type="PROSITE" id="PS50893"/>
    </source>
</evidence>
<comment type="caution">
    <text evidence="12">The sequence shown here is derived from an EMBL/GenBank/DDBJ whole genome shotgun (WGS) entry which is preliminary data.</text>
</comment>
<feature type="transmembrane region" description="Helical" evidence="9">
    <location>
        <begin position="746"/>
        <end position="766"/>
    </location>
</feature>
<feature type="region of interest" description="Disordered" evidence="8">
    <location>
        <begin position="62"/>
        <end position="108"/>
    </location>
</feature>
<dbReference type="PROSITE" id="PS00211">
    <property type="entry name" value="ABC_TRANSPORTER_1"/>
    <property type="match status" value="2"/>
</dbReference>
<dbReference type="InterPro" id="IPR036640">
    <property type="entry name" value="ABC1_TM_sf"/>
</dbReference>
<dbReference type="EMBL" id="JARBDR010000342">
    <property type="protein sequence ID" value="KAJ8314249.1"/>
    <property type="molecule type" value="Genomic_DNA"/>
</dbReference>
<comment type="similarity">
    <text evidence="2">Belongs to the ABC transporter superfamily. ABCB family. Multidrug resistance exporter (TC 3.A.1.201) subfamily.</text>
</comment>
<feature type="region of interest" description="Disordered" evidence="8">
    <location>
        <begin position="619"/>
        <end position="659"/>
    </location>
</feature>
<feature type="transmembrane region" description="Helical" evidence="9">
    <location>
        <begin position="850"/>
        <end position="875"/>
    </location>
</feature>
<protein>
    <submittedName>
        <fullName evidence="12">Uncharacterized protein</fullName>
    </submittedName>
</protein>
<dbReference type="Pfam" id="PF00664">
    <property type="entry name" value="ABC_membrane"/>
    <property type="match status" value="3"/>
</dbReference>
<feature type="domain" description="ABC transporter" evidence="10">
    <location>
        <begin position="950"/>
        <end position="1214"/>
    </location>
</feature>
<evidence type="ECO:0000259" key="11">
    <source>
        <dbReference type="PROSITE" id="PS50929"/>
    </source>
</evidence>
<name>A0ABQ9FA54_TEGGR</name>
<reference evidence="12 13" key="1">
    <citation type="submission" date="2022-12" db="EMBL/GenBank/DDBJ databases">
        <title>Chromosome-level genome of Tegillarca granosa.</title>
        <authorList>
            <person name="Kim J."/>
        </authorList>
    </citation>
    <scope>NUCLEOTIDE SEQUENCE [LARGE SCALE GENOMIC DNA]</scope>
    <source>
        <strain evidence="12">Teg-2019</strain>
        <tissue evidence="12">Adductor muscle</tissue>
    </source>
</reference>
<dbReference type="InterPro" id="IPR003439">
    <property type="entry name" value="ABC_transporter-like_ATP-bd"/>
</dbReference>
<dbReference type="PANTHER" id="PTHR43394">
    <property type="entry name" value="ATP-DEPENDENT PERMEASE MDL1, MITOCHONDRIAL"/>
    <property type="match status" value="1"/>
</dbReference>
<evidence type="ECO:0000256" key="1">
    <source>
        <dbReference type="ARBA" id="ARBA00004141"/>
    </source>
</evidence>
<evidence type="ECO:0000256" key="6">
    <source>
        <dbReference type="ARBA" id="ARBA00022989"/>
    </source>
</evidence>
<proteinExistence type="inferred from homology"/>
<dbReference type="CDD" id="cd03249">
    <property type="entry name" value="ABC_MTABC3_MDL1_MDL2"/>
    <property type="match status" value="2"/>
</dbReference>
<evidence type="ECO:0000256" key="8">
    <source>
        <dbReference type="SAM" id="MobiDB-lite"/>
    </source>
</evidence>
<dbReference type="InterPro" id="IPR003593">
    <property type="entry name" value="AAA+_ATPase"/>
</dbReference>
<evidence type="ECO:0000256" key="4">
    <source>
        <dbReference type="ARBA" id="ARBA00022741"/>
    </source>
</evidence>
<keyword evidence="13" id="KW-1185">Reference proteome</keyword>
<dbReference type="InterPro" id="IPR017871">
    <property type="entry name" value="ABC_transporter-like_CS"/>
</dbReference>
<dbReference type="SMART" id="SM00382">
    <property type="entry name" value="AAA"/>
    <property type="match status" value="2"/>
</dbReference>
<feature type="transmembrane region" description="Helical" evidence="9">
    <location>
        <begin position="174"/>
        <end position="196"/>
    </location>
</feature>
<dbReference type="PROSITE" id="PS50893">
    <property type="entry name" value="ABC_TRANSPORTER_2"/>
    <property type="match status" value="2"/>
</dbReference>
<feature type="domain" description="ABC transmembrane type-1" evidence="11">
    <location>
        <begin position="735"/>
        <end position="913"/>
    </location>
</feature>
<dbReference type="InterPro" id="IPR011527">
    <property type="entry name" value="ABC1_TM_dom"/>
</dbReference>
<evidence type="ECO:0000256" key="3">
    <source>
        <dbReference type="ARBA" id="ARBA00022692"/>
    </source>
</evidence>
<evidence type="ECO:0000313" key="12">
    <source>
        <dbReference type="EMBL" id="KAJ8314249.1"/>
    </source>
</evidence>